<dbReference type="Pfam" id="PF04048">
    <property type="entry name" value="Sec8_N"/>
    <property type="match status" value="1"/>
</dbReference>
<feature type="domain" description="Exocyst complex component Sec8 middle helical bundle" evidence="7">
    <location>
        <begin position="323"/>
        <end position="580"/>
    </location>
</feature>
<dbReference type="InterPro" id="IPR016159">
    <property type="entry name" value="Cullin_repeat-like_dom_sf"/>
</dbReference>
<dbReference type="PANTHER" id="PTHR14146:SF0">
    <property type="entry name" value="EXOCYST COMPLEX COMPONENT 4"/>
    <property type="match status" value="1"/>
</dbReference>
<feature type="domain" description="Exocyst complex component Sec8 N-terminal" evidence="6">
    <location>
        <begin position="31"/>
        <end position="171"/>
    </location>
</feature>
<feature type="region of interest" description="Disordered" evidence="5">
    <location>
        <begin position="1"/>
        <end position="23"/>
    </location>
</feature>
<evidence type="ECO:0000256" key="2">
    <source>
        <dbReference type="ARBA" id="ARBA00022483"/>
    </source>
</evidence>
<dbReference type="GO" id="GO:0006893">
    <property type="term" value="P:Golgi to plasma membrane transport"/>
    <property type="evidence" value="ECO:0007669"/>
    <property type="project" value="TreeGrafter"/>
</dbReference>
<keyword evidence="2 4" id="KW-0268">Exocytosis</keyword>
<evidence type="ECO:0000256" key="3">
    <source>
        <dbReference type="ARBA" id="ARBA00022927"/>
    </source>
</evidence>
<evidence type="ECO:0000256" key="5">
    <source>
        <dbReference type="SAM" id="MobiDB-lite"/>
    </source>
</evidence>
<dbReference type="GO" id="GO:0000145">
    <property type="term" value="C:exocyst"/>
    <property type="evidence" value="ECO:0007669"/>
    <property type="project" value="UniProtKB-UniRule"/>
</dbReference>
<dbReference type="GO" id="GO:0090522">
    <property type="term" value="P:vesicle tethering involved in exocytosis"/>
    <property type="evidence" value="ECO:0007669"/>
    <property type="project" value="UniProtKB-UniRule"/>
</dbReference>
<dbReference type="Proteomes" id="UP000182259">
    <property type="component" value="Chromosome IV"/>
</dbReference>
<dbReference type="GO" id="GO:0006904">
    <property type="term" value="P:vesicle docking involved in exocytosis"/>
    <property type="evidence" value="ECO:0007669"/>
    <property type="project" value="InterPro"/>
</dbReference>
<protein>
    <recommendedName>
        <fullName evidence="4">Exocyst complex component Sec8</fullName>
    </recommendedName>
</protein>
<dbReference type="GO" id="GO:0006612">
    <property type="term" value="P:protein targeting to membrane"/>
    <property type="evidence" value="ECO:0007669"/>
    <property type="project" value="UniProtKB-UniRule"/>
</dbReference>
<evidence type="ECO:0000313" key="8">
    <source>
        <dbReference type="EMBL" id="SGZ56345.1"/>
    </source>
</evidence>
<gene>
    <name evidence="8" type="ORF">SAMEA4029009_CIC11G00000004348</name>
</gene>
<evidence type="ECO:0000313" key="9">
    <source>
        <dbReference type="Proteomes" id="UP000182259"/>
    </source>
</evidence>
<comment type="function">
    <text evidence="4">Component of the exocyst complex involved in the docking of exocytic vesicles with fusion sites on the plasma membrane.</text>
</comment>
<dbReference type="PANTHER" id="PTHR14146">
    <property type="entry name" value="EXOCYST COMPLEX COMPONENT 4"/>
    <property type="match status" value="1"/>
</dbReference>
<proteinExistence type="inferred from homology"/>
<dbReference type="Pfam" id="PF20652">
    <property type="entry name" value="Sec8_C"/>
    <property type="match status" value="1"/>
</dbReference>
<keyword evidence="1 4" id="KW-0813">Transport</keyword>
<comment type="similarity">
    <text evidence="4">Belongs to the SEC8 family.</text>
</comment>
<dbReference type="AlphaFoldDB" id="A0A1L0BYC9"/>
<dbReference type="InterPro" id="IPR048630">
    <property type="entry name" value="Sec8_M"/>
</dbReference>
<name>A0A1L0BYC9_9ASCO</name>
<keyword evidence="3 4" id="KW-0653">Protein transport</keyword>
<dbReference type="InterPro" id="IPR007191">
    <property type="entry name" value="Sec8_exocyst_N"/>
</dbReference>
<dbReference type="InterPro" id="IPR039682">
    <property type="entry name" value="Sec8/EXOC4"/>
</dbReference>
<evidence type="ECO:0000256" key="1">
    <source>
        <dbReference type="ARBA" id="ARBA00022448"/>
    </source>
</evidence>
<reference evidence="9" key="1">
    <citation type="submission" date="2016-10" db="EMBL/GenBank/DDBJ databases">
        <authorList>
            <person name="Geijer C."/>
            <person name="Jareborg N."/>
            <person name="Dainat J."/>
        </authorList>
    </citation>
    <scope>NUCLEOTIDE SEQUENCE [LARGE SCALE GENOMIC DNA]</scope>
    <source>
        <strain evidence="9">PYCC 4715</strain>
    </source>
</reference>
<accession>A0A1L0BYC9</accession>
<evidence type="ECO:0000259" key="6">
    <source>
        <dbReference type="Pfam" id="PF04048"/>
    </source>
</evidence>
<dbReference type="EMBL" id="LT635767">
    <property type="protein sequence ID" value="SGZ56345.1"/>
    <property type="molecule type" value="Genomic_DNA"/>
</dbReference>
<evidence type="ECO:0000259" key="7">
    <source>
        <dbReference type="Pfam" id="PF20652"/>
    </source>
</evidence>
<sequence length="1088" mass="125126">MGNRHRAVSMSFSGSMSKDDEKKSQQSLADLRSIYKDVRYDWPQLVSGEVSPLELAIGFLDDTSVGLAHRKSEFDELCQLTAESLRAAVVENHDTFNNSVGLYHLLLSMAKESQDDSTHIKNLIETSTRDMKDRSLYLKDLDNSSTKYAEMIDILDAMEDLHKLPEQIDKLITEKKIHEVYDVIAEGHKTAAKYNLWSLSAMNATQVYLEMQSNNLYDMIVDELKNEIYLKNLSLLSQGKDSWSSLIQSNNHQIASFKSLLGQLTSLELYIYNSANLDIQEITECFTDSTKSFLESQLPKLHAHYSKHENKIDYSILLEAALNPATESLYYMYMLLSTASKLNRLEQILEILATTVQLEIHSLINQTTDEIKLKNYTHLARIAKVQSLEKATSYDKISGQTFSDASVPILQDLFGTFFVKCLVVLLKHKTVCEIVRLLQSGRTLPSSSARNSTVTSTYDFKNVWEIMKKEINNFTLSYIYEEDERLQSKGEHGYAASKLHQAMNKNKLFQFDDVSYDSSTTSSENLKHVLDEMFPGFSIGTQKSSGNDSSPYITSERYNTLVEILVPKNIFNMRIILEFLLIFTTGSHLLFTDFDKSKGTSMVAYQYFYEFMKGSFLKKLQEELNQSLDESMGGDNYSRLPTDSTKGMIQFQFDQSTVSINDAGIFQKLSNITTREVYLSAVKFKQLFTHVCHTMNTSFAYRRDYSETVLNLLNRFAKFYEDSYRELLSTGATHDITEMRYGLESQTKLILQLNKWMRTPAMIEVTGGILLNHEKPESCTALLAKEIELMFYDSSDKIFDLTKDDFFDDDWFNQVCNFLLTATWILGWLPNMRKESNYSIYNSNDLKVSEIEKLKYDYSFLENGRSSYGISERALHEYLTLSLEKISEFDNIIEVFESIRDNSLIALRYDVRLKALYHIGKSYQDNFVLATEPADADQFVTLYNKELYYIGTRIHDILSIEENECVFLGLPQFINMAFLQGSEIIKITNGNGIKRILLNILTLQQMLRSVLRQQSSVDLSKASKYFELFTVSEHQFLQKITENREGYTKNEILNLLRLVYSEKLASSNASSFNKTKYNELARKINEVF</sequence>
<dbReference type="SUPFAM" id="SSF74788">
    <property type="entry name" value="Cullin repeat-like"/>
    <property type="match status" value="1"/>
</dbReference>
<evidence type="ECO:0000256" key="4">
    <source>
        <dbReference type="RuleBase" id="RU367079"/>
    </source>
</evidence>
<organism evidence="8 9">
    <name type="scientific">Sungouiella intermedia</name>
    <dbReference type="NCBI Taxonomy" id="45354"/>
    <lineage>
        <taxon>Eukaryota</taxon>
        <taxon>Fungi</taxon>
        <taxon>Dikarya</taxon>
        <taxon>Ascomycota</taxon>
        <taxon>Saccharomycotina</taxon>
        <taxon>Pichiomycetes</taxon>
        <taxon>Metschnikowiaceae</taxon>
        <taxon>Sungouiella</taxon>
    </lineage>
</organism>
<dbReference type="GO" id="GO:0015031">
    <property type="term" value="P:protein transport"/>
    <property type="evidence" value="ECO:0007669"/>
    <property type="project" value="UniProtKB-KW"/>
</dbReference>